<feature type="domain" description="DUF4367" evidence="2">
    <location>
        <begin position="172"/>
        <end position="283"/>
    </location>
</feature>
<evidence type="ECO:0000259" key="2">
    <source>
        <dbReference type="Pfam" id="PF14285"/>
    </source>
</evidence>
<accession>C6LI37</accession>
<comment type="caution">
    <text evidence="3">The sequence shown here is derived from an EMBL/GenBank/DDBJ whole genome shotgun (WGS) entry which is preliminary data.</text>
</comment>
<feature type="transmembrane region" description="Helical" evidence="1">
    <location>
        <begin position="99"/>
        <end position="120"/>
    </location>
</feature>
<dbReference type="Pfam" id="PF14285">
    <property type="entry name" value="DUF4367"/>
    <property type="match status" value="1"/>
</dbReference>
<dbReference type="InterPro" id="IPR025377">
    <property type="entry name" value="DUF4367"/>
</dbReference>
<dbReference type="Proteomes" id="UP000005561">
    <property type="component" value="Unassembled WGS sequence"/>
</dbReference>
<organism evidence="3 4">
    <name type="scientific">Marvinbryantia formatexigens DSM 14469</name>
    <dbReference type="NCBI Taxonomy" id="478749"/>
    <lineage>
        <taxon>Bacteria</taxon>
        <taxon>Bacillati</taxon>
        <taxon>Bacillota</taxon>
        <taxon>Clostridia</taxon>
        <taxon>Lachnospirales</taxon>
        <taxon>Lachnospiraceae</taxon>
        <taxon>Marvinbryantia</taxon>
    </lineage>
</organism>
<dbReference type="STRING" id="168384.SAMN05660368_02604"/>
<keyword evidence="1" id="KW-0812">Transmembrane</keyword>
<sequence length="286" mass="33186">MRKNSHYPDMDGKKTEDFIWEKISQEADAYEAELNADASLDDVRLTPEMMDDMMRRIAEEDERNAKSAEMFLSEDDREALRLGREERERRTKRKKSRKVLLRAGIVAAILVIAFGAGMTIEANRIRLLNAWNFLQGKEIVIRVENDEEVGEYGVELENACADILDKTGIHSVWFPYMPKGMQFHNYVINDTSEYALMFYEYGDTIITVDMEKNNERVKKSQIFDGEVLKNFDVESKFGNVSVTEILTPEGEKDYIAQIVYGNCRYTIYGVLSQEELTKIIEKINFY</sequence>
<keyword evidence="1" id="KW-1133">Transmembrane helix</keyword>
<dbReference type="AlphaFoldDB" id="C6LI37"/>
<name>C6LI37_9FIRM</name>
<keyword evidence="1" id="KW-0472">Membrane</keyword>
<dbReference type="EMBL" id="ACCL02000016">
    <property type="protein sequence ID" value="EET59692.1"/>
    <property type="molecule type" value="Genomic_DNA"/>
</dbReference>
<protein>
    <submittedName>
        <fullName evidence="3">Phage tail component domain protein</fullName>
    </submittedName>
</protein>
<evidence type="ECO:0000256" key="1">
    <source>
        <dbReference type="SAM" id="Phobius"/>
    </source>
</evidence>
<reference evidence="3" key="1">
    <citation type="submission" date="2009-07" db="EMBL/GenBank/DDBJ databases">
        <authorList>
            <person name="Weinstock G."/>
            <person name="Sodergren E."/>
            <person name="Clifton S."/>
            <person name="Fulton L."/>
            <person name="Fulton B."/>
            <person name="Courtney L."/>
            <person name="Fronick C."/>
            <person name="Harrison M."/>
            <person name="Strong C."/>
            <person name="Farmer C."/>
            <person name="Delahaunty K."/>
            <person name="Markovic C."/>
            <person name="Hall O."/>
            <person name="Minx P."/>
            <person name="Tomlinson C."/>
            <person name="Mitreva M."/>
            <person name="Nelson J."/>
            <person name="Hou S."/>
            <person name="Wollam A."/>
            <person name="Pepin K.H."/>
            <person name="Johnson M."/>
            <person name="Bhonagiri V."/>
            <person name="Nash W.E."/>
            <person name="Warren W."/>
            <person name="Chinwalla A."/>
            <person name="Mardis E.R."/>
            <person name="Wilson R.K."/>
        </authorList>
    </citation>
    <scope>NUCLEOTIDE SEQUENCE [LARGE SCALE GENOMIC DNA]</scope>
    <source>
        <strain evidence="3">DSM 14469</strain>
    </source>
</reference>
<keyword evidence="4" id="KW-1185">Reference proteome</keyword>
<proteinExistence type="predicted"/>
<evidence type="ECO:0000313" key="3">
    <source>
        <dbReference type="EMBL" id="EET59692.1"/>
    </source>
</evidence>
<evidence type="ECO:0000313" key="4">
    <source>
        <dbReference type="Proteomes" id="UP000005561"/>
    </source>
</evidence>
<gene>
    <name evidence="3" type="ORF">BRYFOR_08308</name>
</gene>